<dbReference type="AlphaFoldDB" id="A0AAV4N5R4"/>
<evidence type="ECO:0000256" key="1">
    <source>
        <dbReference type="SAM" id="MobiDB-lite"/>
    </source>
</evidence>
<comment type="caution">
    <text evidence="2">The sequence shown here is derived from an EMBL/GenBank/DDBJ whole genome shotgun (WGS) entry which is preliminary data.</text>
</comment>
<accession>A0AAV4N5R4</accession>
<proteinExistence type="predicted"/>
<keyword evidence="3" id="KW-1185">Reference proteome</keyword>
<gene>
    <name evidence="2" type="ORF">CEXT_511651</name>
</gene>
<sequence length="132" mass="15018">MGSQIPFLLSSTGRKEKKKCCPNQTDNGIKGMLFGGNKRFSSYWGWFQSGPIKPQHPHPLPLISRLFMDDCGNRTKADLHPLRHKSPDVTPPGRKCNVTCSLYGFQFAWKQVRMIYLKSLIRDAYPLIASSF</sequence>
<dbReference type="Proteomes" id="UP001054945">
    <property type="component" value="Unassembled WGS sequence"/>
</dbReference>
<organism evidence="2 3">
    <name type="scientific">Caerostris extrusa</name>
    <name type="common">Bark spider</name>
    <name type="synonym">Caerostris bankana</name>
    <dbReference type="NCBI Taxonomy" id="172846"/>
    <lineage>
        <taxon>Eukaryota</taxon>
        <taxon>Metazoa</taxon>
        <taxon>Ecdysozoa</taxon>
        <taxon>Arthropoda</taxon>
        <taxon>Chelicerata</taxon>
        <taxon>Arachnida</taxon>
        <taxon>Araneae</taxon>
        <taxon>Araneomorphae</taxon>
        <taxon>Entelegynae</taxon>
        <taxon>Araneoidea</taxon>
        <taxon>Araneidae</taxon>
        <taxon>Caerostris</taxon>
    </lineage>
</organism>
<reference evidence="2 3" key="1">
    <citation type="submission" date="2021-06" db="EMBL/GenBank/DDBJ databases">
        <title>Caerostris extrusa draft genome.</title>
        <authorList>
            <person name="Kono N."/>
            <person name="Arakawa K."/>
        </authorList>
    </citation>
    <scope>NUCLEOTIDE SEQUENCE [LARGE SCALE GENOMIC DNA]</scope>
</reference>
<evidence type="ECO:0000313" key="2">
    <source>
        <dbReference type="EMBL" id="GIX79605.1"/>
    </source>
</evidence>
<evidence type="ECO:0000313" key="3">
    <source>
        <dbReference type="Proteomes" id="UP001054945"/>
    </source>
</evidence>
<name>A0AAV4N5R4_CAEEX</name>
<protein>
    <submittedName>
        <fullName evidence="2">Uncharacterized protein</fullName>
    </submittedName>
</protein>
<feature type="region of interest" description="Disordered" evidence="1">
    <location>
        <begin position="1"/>
        <end position="21"/>
    </location>
</feature>
<dbReference type="EMBL" id="BPLR01020513">
    <property type="protein sequence ID" value="GIX79605.1"/>
    <property type="molecule type" value="Genomic_DNA"/>
</dbReference>